<dbReference type="Pfam" id="PF00188">
    <property type="entry name" value="CAP"/>
    <property type="match status" value="1"/>
</dbReference>
<dbReference type="InterPro" id="IPR014044">
    <property type="entry name" value="CAP_dom"/>
</dbReference>
<name>A0A0B1TG74_OESDE</name>
<organism evidence="4 5">
    <name type="scientific">Oesophagostomum dentatum</name>
    <name type="common">Nodular worm</name>
    <dbReference type="NCBI Taxonomy" id="61180"/>
    <lineage>
        <taxon>Eukaryota</taxon>
        <taxon>Metazoa</taxon>
        <taxon>Ecdysozoa</taxon>
        <taxon>Nematoda</taxon>
        <taxon>Chromadorea</taxon>
        <taxon>Rhabditida</taxon>
        <taxon>Rhabditina</taxon>
        <taxon>Rhabditomorpha</taxon>
        <taxon>Strongyloidea</taxon>
        <taxon>Strongylidae</taxon>
        <taxon>Oesophagostomum</taxon>
    </lineage>
</organism>
<proteinExistence type="predicted"/>
<dbReference type="PANTHER" id="PTHR10334">
    <property type="entry name" value="CYSTEINE-RICH SECRETORY PROTEIN-RELATED"/>
    <property type="match status" value="1"/>
</dbReference>
<evidence type="ECO:0000256" key="1">
    <source>
        <dbReference type="SAM" id="MobiDB-lite"/>
    </source>
</evidence>
<evidence type="ECO:0000256" key="2">
    <source>
        <dbReference type="SAM" id="SignalP"/>
    </source>
</evidence>
<keyword evidence="2" id="KW-0732">Signal</keyword>
<evidence type="ECO:0000313" key="4">
    <source>
        <dbReference type="EMBL" id="KHJ94832.1"/>
    </source>
</evidence>
<feature type="compositionally biased region" description="Polar residues" evidence="1">
    <location>
        <begin position="35"/>
        <end position="53"/>
    </location>
</feature>
<sequence>MKPSAHVCVILLALIGTHLAQEDSDEETESTSQENATENTSQENATENTSQESSTDDASQETPAVDTSEESSTDATTQESPANGTSQETPTNATTQESPANDTSQETPTNDTSSTTATVTNSTTVRPRTTTRKPWPKPVCDNRRMSNQERELILNMHNYYRGQLVRGQTQVNAGWGIAPPATLMFRMKYSCDAESYAEQGVYKCRQTKLPPHAVGNHKQNIRIVKSHNNRTQVIRNALSTWWTQLNRHGFRSNMIFFPKDRQRSLPIDSWTKMAWWNNIKVGCAMRLCGPVWVFTCMYNPGGNYDYGNVYHVGAVCSECSSGCDEQFLCRW</sequence>
<dbReference type="Proteomes" id="UP000053660">
    <property type="component" value="Unassembled WGS sequence"/>
</dbReference>
<evidence type="ECO:0000313" key="5">
    <source>
        <dbReference type="Proteomes" id="UP000053660"/>
    </source>
</evidence>
<keyword evidence="5" id="KW-1185">Reference proteome</keyword>
<dbReference type="SMART" id="SM00198">
    <property type="entry name" value="SCP"/>
    <property type="match status" value="1"/>
</dbReference>
<gene>
    <name evidence="4" type="ORF">OESDEN_05233</name>
</gene>
<dbReference type="CDD" id="cd05380">
    <property type="entry name" value="CAP_euk"/>
    <property type="match status" value="1"/>
</dbReference>
<dbReference type="OrthoDB" id="5817383at2759"/>
<dbReference type="AlphaFoldDB" id="A0A0B1TG74"/>
<feature type="compositionally biased region" description="Low complexity" evidence="1">
    <location>
        <begin position="107"/>
        <end position="128"/>
    </location>
</feature>
<feature type="region of interest" description="Disordered" evidence="1">
    <location>
        <begin position="21"/>
        <end position="142"/>
    </location>
</feature>
<feature type="compositionally biased region" description="Polar residues" evidence="1">
    <location>
        <begin position="81"/>
        <end position="106"/>
    </location>
</feature>
<dbReference type="InterPro" id="IPR035940">
    <property type="entry name" value="CAP_sf"/>
</dbReference>
<dbReference type="EMBL" id="KN550184">
    <property type="protein sequence ID" value="KHJ94832.1"/>
    <property type="molecule type" value="Genomic_DNA"/>
</dbReference>
<dbReference type="SUPFAM" id="SSF55797">
    <property type="entry name" value="PR-1-like"/>
    <property type="match status" value="1"/>
</dbReference>
<feature type="signal peptide" evidence="2">
    <location>
        <begin position="1"/>
        <end position="20"/>
    </location>
</feature>
<reference evidence="4 5" key="1">
    <citation type="submission" date="2014-03" db="EMBL/GenBank/DDBJ databases">
        <title>Draft genome of the hookworm Oesophagostomum dentatum.</title>
        <authorList>
            <person name="Mitreva M."/>
        </authorList>
    </citation>
    <scope>NUCLEOTIDE SEQUENCE [LARGE SCALE GENOMIC DNA]</scope>
    <source>
        <strain evidence="4 5">OD-Hann</strain>
    </source>
</reference>
<protein>
    <submittedName>
        <fullName evidence="4">SCP-like protein</fullName>
    </submittedName>
</protein>
<evidence type="ECO:0000259" key="3">
    <source>
        <dbReference type="SMART" id="SM00198"/>
    </source>
</evidence>
<dbReference type="Gene3D" id="3.40.33.10">
    <property type="entry name" value="CAP"/>
    <property type="match status" value="1"/>
</dbReference>
<feature type="chain" id="PRO_5002082188" evidence="2">
    <location>
        <begin position="21"/>
        <end position="331"/>
    </location>
</feature>
<accession>A0A0B1TG74</accession>
<dbReference type="InterPro" id="IPR001283">
    <property type="entry name" value="CRISP-related"/>
</dbReference>
<feature type="domain" description="SCP" evidence="3">
    <location>
        <begin position="148"/>
        <end position="306"/>
    </location>
</feature>